<evidence type="ECO:0000313" key="7">
    <source>
        <dbReference type="EMBL" id="BBL34550.1"/>
    </source>
</evidence>
<dbReference type="SUPFAM" id="SSF74653">
    <property type="entry name" value="TolA/TonB C-terminal domain"/>
    <property type="match status" value="1"/>
</dbReference>
<dbReference type="Gene3D" id="3.30.1150.10">
    <property type="match status" value="1"/>
</dbReference>
<feature type="region of interest" description="Disordered" evidence="5">
    <location>
        <begin position="56"/>
        <end position="188"/>
    </location>
</feature>
<evidence type="ECO:0000256" key="1">
    <source>
        <dbReference type="ARBA" id="ARBA00004167"/>
    </source>
</evidence>
<dbReference type="InterPro" id="IPR014161">
    <property type="entry name" value="Tol-Pal_TolA"/>
</dbReference>
<keyword evidence="8" id="KW-1185">Reference proteome</keyword>
<accession>A0A4Y1YK95</accession>
<dbReference type="GO" id="GO:0043213">
    <property type="term" value="P:bacteriocin transport"/>
    <property type="evidence" value="ECO:0007669"/>
    <property type="project" value="InterPro"/>
</dbReference>
<feature type="compositionally biased region" description="Low complexity" evidence="5">
    <location>
        <begin position="56"/>
        <end position="73"/>
    </location>
</feature>
<dbReference type="GO" id="GO:0016020">
    <property type="term" value="C:membrane"/>
    <property type="evidence" value="ECO:0007669"/>
    <property type="project" value="UniProtKB-SubCell"/>
</dbReference>
<evidence type="ECO:0000256" key="4">
    <source>
        <dbReference type="ARBA" id="ARBA00023136"/>
    </source>
</evidence>
<evidence type="ECO:0008006" key="9">
    <source>
        <dbReference type="Google" id="ProtNLM"/>
    </source>
</evidence>
<evidence type="ECO:0000256" key="5">
    <source>
        <dbReference type="SAM" id="MobiDB-lite"/>
    </source>
</evidence>
<dbReference type="KEGG" id="nst:Nstercoris_00789"/>
<feature type="transmembrane region" description="Helical" evidence="6">
    <location>
        <begin position="16"/>
        <end position="37"/>
    </location>
</feature>
<dbReference type="NCBIfam" id="TIGR01352">
    <property type="entry name" value="tonB_Cterm"/>
    <property type="match status" value="1"/>
</dbReference>
<reference evidence="7 8" key="1">
    <citation type="submission" date="2019-06" db="EMBL/GenBank/DDBJ databases">
        <title>Nitrosomonas stercoris KYUHI-S whole genome shotgun sequence.</title>
        <authorList>
            <person name="Nakagawa T."/>
            <person name="Tsuchiya Y."/>
            <person name="Takahashi R."/>
        </authorList>
    </citation>
    <scope>NUCLEOTIDE SEQUENCE [LARGE SCALE GENOMIC DNA]</scope>
    <source>
        <strain evidence="7 8">KYUHI-S</strain>
    </source>
</reference>
<evidence type="ECO:0000313" key="8">
    <source>
        <dbReference type="Proteomes" id="UP000316473"/>
    </source>
</evidence>
<keyword evidence="4 6" id="KW-0472">Membrane</keyword>
<keyword evidence="3 6" id="KW-1133">Transmembrane helix</keyword>
<comment type="subcellular location">
    <subcellularLocation>
        <location evidence="1">Membrane</location>
        <topology evidence="1">Single-pass membrane protein</topology>
    </subcellularLocation>
</comment>
<dbReference type="NCBIfam" id="TIGR02794">
    <property type="entry name" value="tolA_full"/>
    <property type="match status" value="1"/>
</dbReference>
<feature type="compositionally biased region" description="Basic and acidic residues" evidence="5">
    <location>
        <begin position="102"/>
        <end position="137"/>
    </location>
</feature>
<evidence type="ECO:0000256" key="2">
    <source>
        <dbReference type="ARBA" id="ARBA00022692"/>
    </source>
</evidence>
<protein>
    <recommendedName>
        <fullName evidence="9">Protein TolA</fullName>
    </recommendedName>
</protein>
<dbReference type="AlphaFoldDB" id="A0A4Y1YK95"/>
<feature type="compositionally biased region" description="Pro residues" evidence="5">
    <location>
        <begin position="86"/>
        <end position="96"/>
    </location>
</feature>
<evidence type="ECO:0000256" key="3">
    <source>
        <dbReference type="ARBA" id="ARBA00022989"/>
    </source>
</evidence>
<dbReference type="GO" id="GO:0019534">
    <property type="term" value="F:toxin transmembrane transporter activity"/>
    <property type="evidence" value="ECO:0007669"/>
    <property type="project" value="InterPro"/>
</dbReference>
<dbReference type="EMBL" id="AP019755">
    <property type="protein sequence ID" value="BBL34550.1"/>
    <property type="molecule type" value="Genomic_DNA"/>
</dbReference>
<organism evidence="7 8">
    <name type="scientific">Nitrosomonas stercoris</name>
    <dbReference type="NCBI Taxonomy" id="1444684"/>
    <lineage>
        <taxon>Bacteria</taxon>
        <taxon>Pseudomonadati</taxon>
        <taxon>Pseudomonadota</taxon>
        <taxon>Betaproteobacteria</taxon>
        <taxon>Nitrosomonadales</taxon>
        <taxon>Nitrosomonadaceae</taxon>
        <taxon>Nitrosomonas</taxon>
    </lineage>
</organism>
<gene>
    <name evidence="7" type="ORF">Nstercoris_00789</name>
</gene>
<feature type="compositionally biased region" description="Basic and acidic residues" evidence="5">
    <location>
        <begin position="150"/>
        <end position="172"/>
    </location>
</feature>
<name>A0A4Y1YK95_9PROT</name>
<keyword evidence="2 6" id="KW-0812">Transmembrane</keyword>
<evidence type="ECO:0000256" key="6">
    <source>
        <dbReference type="SAM" id="Phobius"/>
    </source>
</evidence>
<proteinExistence type="predicted"/>
<dbReference type="InterPro" id="IPR006260">
    <property type="entry name" value="TonB/TolA_C"/>
</dbReference>
<dbReference type="Proteomes" id="UP000316473">
    <property type="component" value="Chromosome"/>
</dbReference>
<sequence length="296" mass="32578">MVQLPQHNSEPGKVRAAVLAVLVHVVLLVILVFGVNWKNEVSEAISVDLWAELPASAPSTPVPAVTKKTSPPSKTEKVVQPEPEPEPQPQPVPQTPTPSATRKPDIELKDDKEKSAPKKEAKKSEPIKKEARLEKLVKKPAHKPVRPVAKVKEEVKQPDPVKKIEPKAEQKEMAQQPAEIKQQPTQYKQDSAAAAAQARAAGEIEKYKAMIQAKIRNRIIMPPDLPGDPAAEFMVTLLPGGDVLAVTLRQSSGYPVFDEAVERAIYLAKPLPLPPDAGLFNAFRNLNLTVYYHEKF</sequence>
<dbReference type="Pfam" id="PF13103">
    <property type="entry name" value="TonB_2"/>
    <property type="match status" value="1"/>
</dbReference>